<keyword evidence="8" id="KW-0949">S-adenosyl-L-methionine</keyword>
<keyword evidence="10" id="KW-1185">Reference proteome</keyword>
<evidence type="ECO:0000256" key="1">
    <source>
        <dbReference type="ARBA" id="ARBA00002649"/>
    </source>
</evidence>
<sequence>MKRQRSSRRAAAPRGSSKALGKLRIIGGDYRRRQLPVLDLPGLRPTPDRVRETLFNWLGPTLSGCRTLDLFAGSGALGIEALSRGARETVFIEREAAVAELIRDNLATLGAENARVITTDAGGFLDQSASAFDLVFLDPPFGQGLAEPCCQALEQGGWLGDEALIYLETERALAPVVPANWQLHRETGAGESIARLYRRG</sequence>
<dbReference type="EC" id="2.1.1.171" evidence="3 8"/>
<evidence type="ECO:0000256" key="6">
    <source>
        <dbReference type="ARBA" id="ARBA00022679"/>
    </source>
</evidence>
<comment type="function">
    <text evidence="1 8">Specifically methylates the guanine in position 966 of 16S rRNA in the assembled 30S particle.</text>
</comment>
<dbReference type="EMBL" id="WHVL01000007">
    <property type="protein sequence ID" value="MCB8890508.1"/>
    <property type="molecule type" value="Genomic_DNA"/>
</dbReference>
<dbReference type="Gene3D" id="3.40.50.150">
    <property type="entry name" value="Vaccinia Virus protein VP39"/>
    <property type="match status" value="1"/>
</dbReference>
<name>A0ABS8DVY9_9GAMM</name>
<dbReference type="RefSeq" id="WP_227391173.1">
    <property type="nucleotide sequence ID" value="NZ_JBHSCJ010000009.1"/>
</dbReference>
<dbReference type="NCBIfam" id="TIGR00095">
    <property type="entry name" value="16S rRNA (guanine(966)-N(2))-methyltransferase RsmD"/>
    <property type="match status" value="1"/>
</dbReference>
<gene>
    <name evidence="9" type="primary">rsmD</name>
    <name evidence="9" type="ORF">GEV37_15435</name>
</gene>
<keyword evidence="5 8" id="KW-0489">Methyltransferase</keyword>
<evidence type="ECO:0000256" key="2">
    <source>
        <dbReference type="ARBA" id="ARBA00005269"/>
    </source>
</evidence>
<keyword evidence="8" id="KW-0698">rRNA processing</keyword>
<evidence type="ECO:0000256" key="5">
    <source>
        <dbReference type="ARBA" id="ARBA00022603"/>
    </source>
</evidence>
<evidence type="ECO:0000256" key="3">
    <source>
        <dbReference type="ARBA" id="ARBA00012141"/>
    </source>
</evidence>
<protein>
    <recommendedName>
        <fullName evidence="4 8">Ribosomal RNA small subunit methyltransferase D</fullName>
        <ecNumber evidence="3 8">2.1.1.171</ecNumber>
    </recommendedName>
</protein>
<evidence type="ECO:0000256" key="8">
    <source>
        <dbReference type="PIRNR" id="PIRNR004553"/>
    </source>
</evidence>
<dbReference type="InterPro" id="IPR002052">
    <property type="entry name" value="DNA_methylase_N6_adenine_CS"/>
</dbReference>
<dbReference type="PANTHER" id="PTHR43542:SF1">
    <property type="entry name" value="METHYLTRANSFERASE"/>
    <property type="match status" value="1"/>
</dbReference>
<accession>A0ABS8DVY9</accession>
<dbReference type="SUPFAM" id="SSF53335">
    <property type="entry name" value="S-adenosyl-L-methionine-dependent methyltransferases"/>
    <property type="match status" value="1"/>
</dbReference>
<proteinExistence type="inferred from homology"/>
<dbReference type="CDD" id="cd02440">
    <property type="entry name" value="AdoMet_MTases"/>
    <property type="match status" value="1"/>
</dbReference>
<evidence type="ECO:0000313" key="10">
    <source>
        <dbReference type="Proteomes" id="UP001319882"/>
    </source>
</evidence>
<comment type="catalytic activity">
    <reaction evidence="7 8">
        <text>guanosine(966) in 16S rRNA + S-adenosyl-L-methionine = N(2)-methylguanosine(966) in 16S rRNA + S-adenosyl-L-homocysteine + H(+)</text>
        <dbReference type="Rhea" id="RHEA:23548"/>
        <dbReference type="Rhea" id="RHEA-COMP:10211"/>
        <dbReference type="Rhea" id="RHEA-COMP:10212"/>
        <dbReference type="ChEBI" id="CHEBI:15378"/>
        <dbReference type="ChEBI" id="CHEBI:57856"/>
        <dbReference type="ChEBI" id="CHEBI:59789"/>
        <dbReference type="ChEBI" id="CHEBI:74269"/>
        <dbReference type="ChEBI" id="CHEBI:74481"/>
        <dbReference type="EC" id="2.1.1.171"/>
    </reaction>
</comment>
<comment type="caution">
    <text evidence="9">The sequence shown here is derived from an EMBL/GenBank/DDBJ whole genome shotgun (WGS) entry which is preliminary data.</text>
</comment>
<dbReference type="Proteomes" id="UP001319882">
    <property type="component" value="Unassembled WGS sequence"/>
</dbReference>
<keyword evidence="6 8" id="KW-0808">Transferase</keyword>
<evidence type="ECO:0000256" key="7">
    <source>
        <dbReference type="ARBA" id="ARBA00048326"/>
    </source>
</evidence>
<dbReference type="InterPro" id="IPR029063">
    <property type="entry name" value="SAM-dependent_MTases_sf"/>
</dbReference>
<comment type="similarity">
    <text evidence="2 8">Belongs to the methyltransferase superfamily. RsmD family.</text>
</comment>
<evidence type="ECO:0000313" key="9">
    <source>
        <dbReference type="EMBL" id="MCB8890508.1"/>
    </source>
</evidence>
<dbReference type="PIRSF" id="PIRSF004553">
    <property type="entry name" value="CHP00095"/>
    <property type="match status" value="1"/>
</dbReference>
<dbReference type="InterPro" id="IPR004398">
    <property type="entry name" value="RNA_MeTrfase_RsmD"/>
</dbReference>
<dbReference type="PROSITE" id="PS00092">
    <property type="entry name" value="N6_MTASE"/>
    <property type="match status" value="1"/>
</dbReference>
<reference evidence="9 10" key="1">
    <citation type="journal article" date="2021" name="Sci. Rep.">
        <title>Genome analysis of a halophilic bacterium Halomonas malpeensis YU-PRIM-29(T) reveals its exopolysaccharide and pigment producing capabilities.</title>
        <authorList>
            <person name="Athmika"/>
            <person name="Ghate S.D."/>
            <person name="Arun A.B."/>
            <person name="Rao S.S."/>
            <person name="Kumar S.T.A."/>
            <person name="Kandiyil M.K."/>
            <person name="Saptami K."/>
            <person name="Rekha P.D."/>
        </authorList>
    </citation>
    <scope>NUCLEOTIDE SEQUENCE [LARGE SCALE GENOMIC DNA]</scope>
    <source>
        <strain evidence="10">prim 29</strain>
    </source>
</reference>
<evidence type="ECO:0000256" key="4">
    <source>
        <dbReference type="ARBA" id="ARBA00013682"/>
    </source>
</evidence>
<dbReference type="GO" id="GO:0052913">
    <property type="term" value="F:16S rRNA (guanine(966)-N(2))-methyltransferase activity"/>
    <property type="evidence" value="ECO:0007669"/>
    <property type="project" value="UniProtKB-EC"/>
</dbReference>
<organism evidence="9 10">
    <name type="scientific">Vreelandella malpeensis</name>
    <dbReference type="NCBI Taxonomy" id="1172368"/>
    <lineage>
        <taxon>Bacteria</taxon>
        <taxon>Pseudomonadati</taxon>
        <taxon>Pseudomonadota</taxon>
        <taxon>Gammaproteobacteria</taxon>
        <taxon>Oceanospirillales</taxon>
        <taxon>Halomonadaceae</taxon>
        <taxon>Vreelandella</taxon>
    </lineage>
</organism>
<dbReference type="PANTHER" id="PTHR43542">
    <property type="entry name" value="METHYLTRANSFERASE"/>
    <property type="match status" value="1"/>
</dbReference>
<dbReference type="Pfam" id="PF03602">
    <property type="entry name" value="Cons_hypoth95"/>
    <property type="match status" value="1"/>
</dbReference>